<name>A0AAV7TPL0_PLEWA</name>
<evidence type="ECO:0000313" key="1">
    <source>
        <dbReference type="EMBL" id="KAJ1178348.1"/>
    </source>
</evidence>
<comment type="caution">
    <text evidence="1">The sequence shown here is derived from an EMBL/GenBank/DDBJ whole genome shotgun (WGS) entry which is preliminary data.</text>
</comment>
<keyword evidence="2" id="KW-1185">Reference proteome</keyword>
<protein>
    <submittedName>
        <fullName evidence="1">Uncharacterized protein</fullName>
    </submittedName>
</protein>
<proteinExistence type="predicted"/>
<gene>
    <name evidence="1" type="ORF">NDU88_003594</name>
</gene>
<dbReference type="AlphaFoldDB" id="A0AAV7TPL0"/>
<reference evidence="1" key="1">
    <citation type="journal article" date="2022" name="bioRxiv">
        <title>Sequencing and chromosome-scale assembly of the giantPleurodeles waltlgenome.</title>
        <authorList>
            <person name="Brown T."/>
            <person name="Elewa A."/>
            <person name="Iarovenko S."/>
            <person name="Subramanian E."/>
            <person name="Araus A.J."/>
            <person name="Petzold A."/>
            <person name="Susuki M."/>
            <person name="Suzuki K.-i.T."/>
            <person name="Hayashi T."/>
            <person name="Toyoda A."/>
            <person name="Oliveira C."/>
            <person name="Osipova E."/>
            <person name="Leigh N.D."/>
            <person name="Simon A."/>
            <person name="Yun M.H."/>
        </authorList>
    </citation>
    <scope>NUCLEOTIDE SEQUENCE</scope>
    <source>
        <strain evidence="1">20211129_DDA</strain>
        <tissue evidence="1">Liver</tissue>
    </source>
</reference>
<organism evidence="1 2">
    <name type="scientific">Pleurodeles waltl</name>
    <name type="common">Iberian ribbed newt</name>
    <dbReference type="NCBI Taxonomy" id="8319"/>
    <lineage>
        <taxon>Eukaryota</taxon>
        <taxon>Metazoa</taxon>
        <taxon>Chordata</taxon>
        <taxon>Craniata</taxon>
        <taxon>Vertebrata</taxon>
        <taxon>Euteleostomi</taxon>
        <taxon>Amphibia</taxon>
        <taxon>Batrachia</taxon>
        <taxon>Caudata</taxon>
        <taxon>Salamandroidea</taxon>
        <taxon>Salamandridae</taxon>
        <taxon>Pleurodelinae</taxon>
        <taxon>Pleurodeles</taxon>
    </lineage>
</organism>
<evidence type="ECO:0000313" key="2">
    <source>
        <dbReference type="Proteomes" id="UP001066276"/>
    </source>
</evidence>
<sequence>MSGWAMERGMPDDPEETLLDYGLFKGSALDEGTKYVLGIDDDIALWCPVPLMGESEEWLAHVRVHSEG</sequence>
<dbReference type="EMBL" id="JANPWB010000006">
    <property type="protein sequence ID" value="KAJ1178348.1"/>
    <property type="molecule type" value="Genomic_DNA"/>
</dbReference>
<dbReference type="Proteomes" id="UP001066276">
    <property type="component" value="Chromosome 3_2"/>
</dbReference>
<accession>A0AAV7TPL0</accession>